<dbReference type="AlphaFoldDB" id="A0A4D6HBR3"/>
<dbReference type="RefSeq" id="WP_049995001.1">
    <property type="nucleotide sequence ID" value="NZ_CP031310.1"/>
</dbReference>
<gene>
    <name evidence="1" type="ORF">DV733_09090</name>
</gene>
<name>A0A4D6HBR3_9EURY</name>
<proteinExistence type="predicted"/>
<evidence type="ECO:0000313" key="2">
    <source>
        <dbReference type="Proteomes" id="UP000296706"/>
    </source>
</evidence>
<keyword evidence="2" id="KW-1185">Reference proteome</keyword>
<evidence type="ECO:0000313" key="1">
    <source>
        <dbReference type="EMBL" id="QCC51389.1"/>
    </source>
</evidence>
<dbReference type="GeneID" id="39848015"/>
<sequence>MDAEDLRTQLEQNGELMTAVSEFDQPIELHLHDTEITDETVTLQLTDGVLTFDVDEIVGTWQHTHSLADLGLE</sequence>
<organism evidence="1 2">
    <name type="scientific">Halapricum salinum</name>
    <dbReference type="NCBI Taxonomy" id="1457250"/>
    <lineage>
        <taxon>Archaea</taxon>
        <taxon>Methanobacteriati</taxon>
        <taxon>Methanobacteriota</taxon>
        <taxon>Stenosarchaea group</taxon>
        <taxon>Halobacteria</taxon>
        <taxon>Halobacteriales</taxon>
        <taxon>Haloarculaceae</taxon>
        <taxon>Halapricum</taxon>
    </lineage>
</organism>
<accession>A0A4D6HBR3</accession>
<protein>
    <submittedName>
        <fullName evidence="1">Uncharacterized protein</fullName>
    </submittedName>
</protein>
<dbReference type="OrthoDB" id="196391at2157"/>
<dbReference type="Proteomes" id="UP000296706">
    <property type="component" value="Chromosome"/>
</dbReference>
<dbReference type="KEGG" id="hsn:DV733_09090"/>
<reference evidence="1 2" key="1">
    <citation type="journal article" date="2019" name="Nat. Commun.">
        <title>A new type of DNA phosphorothioation-based antiviral system in archaea.</title>
        <authorList>
            <person name="Xiong L."/>
            <person name="Liu S."/>
            <person name="Chen S."/>
            <person name="Xiao Y."/>
            <person name="Zhu B."/>
            <person name="Gao Y."/>
            <person name="Zhang Y."/>
            <person name="Chen B."/>
            <person name="Luo J."/>
            <person name="Deng Z."/>
            <person name="Chen X."/>
            <person name="Wang L."/>
            <person name="Chen S."/>
        </authorList>
    </citation>
    <scope>NUCLEOTIDE SEQUENCE [LARGE SCALE GENOMIC DNA]</scope>
    <source>
        <strain evidence="1 2">CBA1105</strain>
    </source>
</reference>
<dbReference type="EMBL" id="CP031310">
    <property type="protein sequence ID" value="QCC51389.1"/>
    <property type="molecule type" value="Genomic_DNA"/>
</dbReference>